<keyword evidence="4" id="KW-0689">Ribosomal protein</keyword>
<organism evidence="9 10">
    <name type="scientific">Orchesella dallaii</name>
    <dbReference type="NCBI Taxonomy" id="48710"/>
    <lineage>
        <taxon>Eukaryota</taxon>
        <taxon>Metazoa</taxon>
        <taxon>Ecdysozoa</taxon>
        <taxon>Arthropoda</taxon>
        <taxon>Hexapoda</taxon>
        <taxon>Collembola</taxon>
        <taxon>Entomobryomorpha</taxon>
        <taxon>Entomobryoidea</taxon>
        <taxon>Orchesellidae</taxon>
        <taxon>Orchesellinae</taxon>
        <taxon>Orchesella</taxon>
    </lineage>
</organism>
<dbReference type="Pfam" id="PF10210">
    <property type="entry name" value="MRP-S32"/>
    <property type="match status" value="1"/>
</dbReference>
<dbReference type="PANTHER" id="PTHR13450">
    <property type="entry name" value="MITOCHONDRIAL 39S RIBOSOMAL PROTEIN L42"/>
    <property type="match status" value="1"/>
</dbReference>
<accession>A0ABP1QBP1</accession>
<evidence type="ECO:0000256" key="4">
    <source>
        <dbReference type="ARBA" id="ARBA00022980"/>
    </source>
</evidence>
<evidence type="ECO:0000256" key="7">
    <source>
        <dbReference type="ARBA" id="ARBA00035189"/>
    </source>
</evidence>
<comment type="subcellular location">
    <subcellularLocation>
        <location evidence="1">Mitochondrion</location>
    </subcellularLocation>
</comment>
<evidence type="ECO:0000256" key="6">
    <source>
        <dbReference type="ARBA" id="ARBA00023274"/>
    </source>
</evidence>
<proteinExistence type="inferred from homology"/>
<evidence type="ECO:0000256" key="5">
    <source>
        <dbReference type="ARBA" id="ARBA00023128"/>
    </source>
</evidence>
<feature type="compositionally biased region" description="Basic and acidic residues" evidence="8">
    <location>
        <begin position="58"/>
        <end position="69"/>
    </location>
</feature>
<evidence type="ECO:0000256" key="3">
    <source>
        <dbReference type="ARBA" id="ARBA00022946"/>
    </source>
</evidence>
<keyword evidence="3" id="KW-0809">Transit peptide</keyword>
<evidence type="ECO:0000256" key="1">
    <source>
        <dbReference type="ARBA" id="ARBA00004173"/>
    </source>
</evidence>
<name>A0ABP1QBP1_9HEXA</name>
<keyword evidence="10" id="KW-1185">Reference proteome</keyword>
<feature type="region of interest" description="Disordered" evidence="8">
    <location>
        <begin position="58"/>
        <end position="78"/>
    </location>
</feature>
<dbReference type="Proteomes" id="UP001642540">
    <property type="component" value="Unassembled WGS sequence"/>
</dbReference>
<evidence type="ECO:0000256" key="8">
    <source>
        <dbReference type="SAM" id="MobiDB-lite"/>
    </source>
</evidence>
<protein>
    <recommendedName>
        <fullName evidence="7">Large ribosomal subunit protein mL42</fullName>
    </recommendedName>
</protein>
<reference evidence="9 10" key="1">
    <citation type="submission" date="2024-08" db="EMBL/GenBank/DDBJ databases">
        <authorList>
            <person name="Cucini C."/>
            <person name="Frati F."/>
        </authorList>
    </citation>
    <scope>NUCLEOTIDE SEQUENCE [LARGE SCALE GENOMIC DNA]</scope>
</reference>
<dbReference type="PANTHER" id="PTHR13450:SF4">
    <property type="entry name" value="LARGE RIBOSOMAL SUBUNIT PROTEIN ML42"/>
    <property type="match status" value="1"/>
</dbReference>
<dbReference type="InterPro" id="IPR019346">
    <property type="entry name" value="Ribosomal_mL42"/>
</dbReference>
<keyword evidence="6" id="KW-0687">Ribonucleoprotein</keyword>
<comment type="caution">
    <text evidence="9">The sequence shown here is derived from an EMBL/GenBank/DDBJ whole genome shotgun (WGS) entry which is preliminary data.</text>
</comment>
<comment type="similarity">
    <text evidence="2">Belongs to the mitochondrion-specific ribosomal protein mL42 family.</text>
</comment>
<keyword evidence="5" id="KW-0496">Mitochondrion</keyword>
<sequence length="181" mass="20999">MSRALYHTLGVFRHVGSSNINTTAWSQPSILSIGKCLSCSGSSRWYSRFTNRMNSSLKLERKEESHEPQPDNAGNDLDSGLVFSHQRHNMYVCWHPEVPHPYEMTKPIDLAAPATESNLKIQSLTPVREGFRKKHDKVTIQELIKLTYATKHRFFGPYGKRKRVVLREMDPNKQKRNREYL</sequence>
<evidence type="ECO:0000313" key="9">
    <source>
        <dbReference type="EMBL" id="CAL8097087.1"/>
    </source>
</evidence>
<evidence type="ECO:0000256" key="2">
    <source>
        <dbReference type="ARBA" id="ARBA00005556"/>
    </source>
</evidence>
<dbReference type="EMBL" id="CAXLJM020000028">
    <property type="protein sequence ID" value="CAL8097087.1"/>
    <property type="molecule type" value="Genomic_DNA"/>
</dbReference>
<gene>
    <name evidence="9" type="ORF">ODALV1_LOCUS9543</name>
</gene>
<evidence type="ECO:0000313" key="10">
    <source>
        <dbReference type="Proteomes" id="UP001642540"/>
    </source>
</evidence>